<sequence>MDENADKKDKKLSPLMQTVVFVVFVMVVVGLLSLISGRRSPRIPDNEMHVDLANAEYCLSCHGAGGEFARGEEHPPKDECLVCHTTKRQRKFK</sequence>
<dbReference type="InterPro" id="IPR036280">
    <property type="entry name" value="Multihaem_cyt_sf"/>
</dbReference>
<dbReference type="Gene3D" id="1.10.1130.20">
    <property type="match status" value="1"/>
</dbReference>
<evidence type="ECO:0000256" key="1">
    <source>
        <dbReference type="SAM" id="Phobius"/>
    </source>
</evidence>
<dbReference type="EMBL" id="LAZR01015533">
    <property type="protein sequence ID" value="KKM09144.1"/>
    <property type="molecule type" value="Genomic_DNA"/>
</dbReference>
<feature type="transmembrane region" description="Helical" evidence="1">
    <location>
        <begin position="15"/>
        <end position="35"/>
    </location>
</feature>
<keyword evidence="1" id="KW-1133">Transmembrane helix</keyword>
<proteinExistence type="predicted"/>
<evidence type="ECO:0000313" key="2">
    <source>
        <dbReference type="EMBL" id="KKM09144.1"/>
    </source>
</evidence>
<keyword evidence="1" id="KW-0812">Transmembrane</keyword>
<protein>
    <submittedName>
        <fullName evidence="2">Uncharacterized protein</fullName>
    </submittedName>
</protein>
<reference evidence="2" key="1">
    <citation type="journal article" date="2015" name="Nature">
        <title>Complex archaea that bridge the gap between prokaryotes and eukaryotes.</title>
        <authorList>
            <person name="Spang A."/>
            <person name="Saw J.H."/>
            <person name="Jorgensen S.L."/>
            <person name="Zaremba-Niedzwiedzka K."/>
            <person name="Martijn J."/>
            <person name="Lind A.E."/>
            <person name="van Eijk R."/>
            <person name="Schleper C."/>
            <person name="Guy L."/>
            <person name="Ettema T.J."/>
        </authorList>
    </citation>
    <scope>NUCLEOTIDE SEQUENCE</scope>
</reference>
<organism evidence="2">
    <name type="scientific">marine sediment metagenome</name>
    <dbReference type="NCBI Taxonomy" id="412755"/>
    <lineage>
        <taxon>unclassified sequences</taxon>
        <taxon>metagenomes</taxon>
        <taxon>ecological metagenomes</taxon>
    </lineage>
</organism>
<comment type="caution">
    <text evidence="2">The sequence shown here is derived from an EMBL/GenBank/DDBJ whole genome shotgun (WGS) entry which is preliminary data.</text>
</comment>
<accession>A0A0F9HBX3</accession>
<name>A0A0F9HBX3_9ZZZZ</name>
<gene>
    <name evidence="2" type="ORF">LCGC14_1723120</name>
</gene>
<dbReference type="SUPFAM" id="SSF48695">
    <property type="entry name" value="Multiheme cytochromes"/>
    <property type="match status" value="1"/>
</dbReference>
<dbReference type="AlphaFoldDB" id="A0A0F9HBX3"/>
<keyword evidence="1" id="KW-0472">Membrane</keyword>